<dbReference type="InterPro" id="IPR036890">
    <property type="entry name" value="HATPase_C_sf"/>
</dbReference>
<feature type="compositionally biased region" description="Basic and acidic residues" evidence="7">
    <location>
        <begin position="376"/>
        <end position="385"/>
    </location>
</feature>
<dbReference type="Pfam" id="PF00512">
    <property type="entry name" value="HisKA"/>
    <property type="match status" value="1"/>
</dbReference>
<dbReference type="SMART" id="SM00091">
    <property type="entry name" value="PAS"/>
    <property type="match status" value="1"/>
</dbReference>
<dbReference type="SUPFAM" id="SSF47384">
    <property type="entry name" value="Homodimeric domain of signal transducing histidine kinase"/>
    <property type="match status" value="1"/>
</dbReference>
<gene>
    <name evidence="10" type="ORF">ASZ90_002212</name>
</gene>
<dbReference type="InterPro" id="IPR036097">
    <property type="entry name" value="HisK_dim/P_sf"/>
</dbReference>
<keyword evidence="5" id="KW-0067">ATP-binding</keyword>
<keyword evidence="4 10" id="KW-0418">Kinase</keyword>
<dbReference type="EMBL" id="LNQE01000275">
    <property type="protein sequence ID" value="KUG27923.1"/>
    <property type="molecule type" value="Genomic_DNA"/>
</dbReference>
<protein>
    <submittedName>
        <fullName evidence="10">Sensor histidine kinase</fullName>
    </submittedName>
</protein>
<dbReference type="PROSITE" id="PS50109">
    <property type="entry name" value="HIS_KIN"/>
    <property type="match status" value="1"/>
</dbReference>
<dbReference type="InterPro" id="IPR005467">
    <property type="entry name" value="His_kinase_dom"/>
</dbReference>
<dbReference type="InterPro" id="IPR003661">
    <property type="entry name" value="HisK_dim/P_dom"/>
</dbReference>
<comment type="caution">
    <text evidence="10">The sequence shown here is derived from an EMBL/GenBank/DDBJ whole genome shotgun (WGS) entry which is preliminary data.</text>
</comment>
<evidence type="ECO:0000259" key="8">
    <source>
        <dbReference type="PROSITE" id="PS50109"/>
    </source>
</evidence>
<sequence>MLVFAHSGYFHDLLDSFALGVVILNARGRVYAANTAAAALLGHSREELISDPAVAADVFRRTDDPKALRRYLREALRREHPGEARRLRYRTVDGKSLHLSLTISHLVENEKIFGVMLQITDVTEIIALHERERHIMDEKYRVERERVESLRALSSAVAHQLRNPAMSIGGLSGLLLKKCPPDDPARPFLQAILEESKRLETIVAAVGEATLPLSPRTSCFSLWNLAASRLAHVRALAAERGLSAVWNLAGQDGRLCLDGTLLGQALDEVLLNAAEASLDEGRVDVLLAPQPGAGGHAGSATITVRDRGPGIAADIAPYLFDPFFTTKSVGVGMGLCRAKRVMAALDGEIRVENHPEGGVVAILSVPGGPPSGEPPDLEHSRDTGS</sequence>
<feature type="domain" description="Histidine kinase" evidence="8">
    <location>
        <begin position="156"/>
        <end position="369"/>
    </location>
</feature>
<evidence type="ECO:0000256" key="6">
    <source>
        <dbReference type="ARBA" id="ARBA00023012"/>
    </source>
</evidence>
<evidence type="ECO:0000256" key="7">
    <source>
        <dbReference type="SAM" id="MobiDB-lite"/>
    </source>
</evidence>
<reference evidence="10" key="1">
    <citation type="journal article" date="2015" name="Proc. Natl. Acad. Sci. U.S.A.">
        <title>Networks of energetic and metabolic interactions define dynamics in microbial communities.</title>
        <authorList>
            <person name="Embree M."/>
            <person name="Liu J.K."/>
            <person name="Al-Bassam M.M."/>
            <person name="Zengler K."/>
        </authorList>
    </citation>
    <scope>NUCLEOTIDE SEQUENCE</scope>
</reference>
<dbReference type="InterPro" id="IPR035965">
    <property type="entry name" value="PAS-like_dom_sf"/>
</dbReference>
<keyword evidence="6" id="KW-0902">Two-component regulatory system</keyword>
<feature type="domain" description="PAS" evidence="9">
    <location>
        <begin position="6"/>
        <end position="79"/>
    </location>
</feature>
<dbReference type="NCBIfam" id="TIGR00229">
    <property type="entry name" value="sensory_box"/>
    <property type="match status" value="1"/>
</dbReference>
<dbReference type="SUPFAM" id="SSF55874">
    <property type="entry name" value="ATPase domain of HSP90 chaperone/DNA topoisomerase II/histidine kinase"/>
    <property type="match status" value="1"/>
</dbReference>
<evidence type="ECO:0000313" key="10">
    <source>
        <dbReference type="EMBL" id="KUG27923.1"/>
    </source>
</evidence>
<dbReference type="Pfam" id="PF02518">
    <property type="entry name" value="HATPase_c"/>
    <property type="match status" value="1"/>
</dbReference>
<dbReference type="PROSITE" id="PS50112">
    <property type="entry name" value="PAS"/>
    <property type="match status" value="1"/>
</dbReference>
<dbReference type="InterPro" id="IPR003594">
    <property type="entry name" value="HATPase_dom"/>
</dbReference>
<dbReference type="SMART" id="SM00388">
    <property type="entry name" value="HisKA"/>
    <property type="match status" value="1"/>
</dbReference>
<dbReference type="SUPFAM" id="SSF55785">
    <property type="entry name" value="PYP-like sensor domain (PAS domain)"/>
    <property type="match status" value="1"/>
</dbReference>
<name>A0A0W8G603_9ZZZZ</name>
<feature type="region of interest" description="Disordered" evidence="7">
    <location>
        <begin position="365"/>
        <end position="385"/>
    </location>
</feature>
<organism evidence="10">
    <name type="scientific">hydrocarbon metagenome</name>
    <dbReference type="NCBI Taxonomy" id="938273"/>
    <lineage>
        <taxon>unclassified sequences</taxon>
        <taxon>metagenomes</taxon>
        <taxon>ecological metagenomes</taxon>
    </lineage>
</organism>
<dbReference type="AlphaFoldDB" id="A0A0W8G603"/>
<evidence type="ECO:0000259" key="9">
    <source>
        <dbReference type="PROSITE" id="PS50112"/>
    </source>
</evidence>
<dbReference type="InterPro" id="IPR000014">
    <property type="entry name" value="PAS"/>
</dbReference>
<evidence type="ECO:0000256" key="3">
    <source>
        <dbReference type="ARBA" id="ARBA00022741"/>
    </source>
</evidence>
<keyword evidence="2" id="KW-0808">Transferase</keyword>
<dbReference type="InterPro" id="IPR004358">
    <property type="entry name" value="Sig_transdc_His_kin-like_C"/>
</dbReference>
<dbReference type="GO" id="GO:0000155">
    <property type="term" value="F:phosphorelay sensor kinase activity"/>
    <property type="evidence" value="ECO:0007669"/>
    <property type="project" value="InterPro"/>
</dbReference>
<dbReference type="PANTHER" id="PTHR43065:SF10">
    <property type="entry name" value="PEROXIDE STRESS-ACTIVATED HISTIDINE KINASE MAK3"/>
    <property type="match status" value="1"/>
</dbReference>
<evidence type="ECO:0000256" key="1">
    <source>
        <dbReference type="ARBA" id="ARBA00022553"/>
    </source>
</evidence>
<dbReference type="Gene3D" id="3.30.565.10">
    <property type="entry name" value="Histidine kinase-like ATPase, C-terminal domain"/>
    <property type="match status" value="1"/>
</dbReference>
<dbReference type="PANTHER" id="PTHR43065">
    <property type="entry name" value="SENSOR HISTIDINE KINASE"/>
    <property type="match status" value="1"/>
</dbReference>
<keyword evidence="3" id="KW-0547">Nucleotide-binding</keyword>
<dbReference type="PRINTS" id="PR00344">
    <property type="entry name" value="BCTRLSENSOR"/>
</dbReference>
<dbReference type="Gene3D" id="3.30.450.20">
    <property type="entry name" value="PAS domain"/>
    <property type="match status" value="1"/>
</dbReference>
<dbReference type="Gene3D" id="1.10.287.130">
    <property type="match status" value="1"/>
</dbReference>
<proteinExistence type="predicted"/>
<dbReference type="Pfam" id="PF00989">
    <property type="entry name" value="PAS"/>
    <property type="match status" value="1"/>
</dbReference>
<dbReference type="InterPro" id="IPR013767">
    <property type="entry name" value="PAS_fold"/>
</dbReference>
<keyword evidence="1" id="KW-0597">Phosphoprotein</keyword>
<dbReference type="GO" id="GO:0005524">
    <property type="term" value="F:ATP binding"/>
    <property type="evidence" value="ECO:0007669"/>
    <property type="project" value="UniProtKB-KW"/>
</dbReference>
<dbReference type="SMART" id="SM00387">
    <property type="entry name" value="HATPase_c"/>
    <property type="match status" value="1"/>
</dbReference>
<evidence type="ECO:0000256" key="2">
    <source>
        <dbReference type="ARBA" id="ARBA00022679"/>
    </source>
</evidence>
<dbReference type="GO" id="GO:0006355">
    <property type="term" value="P:regulation of DNA-templated transcription"/>
    <property type="evidence" value="ECO:0007669"/>
    <property type="project" value="InterPro"/>
</dbReference>
<evidence type="ECO:0000256" key="5">
    <source>
        <dbReference type="ARBA" id="ARBA00022840"/>
    </source>
</evidence>
<dbReference type="CDD" id="cd00130">
    <property type="entry name" value="PAS"/>
    <property type="match status" value="1"/>
</dbReference>
<evidence type="ECO:0000256" key="4">
    <source>
        <dbReference type="ARBA" id="ARBA00022777"/>
    </source>
</evidence>
<dbReference type="CDD" id="cd00082">
    <property type="entry name" value="HisKA"/>
    <property type="match status" value="1"/>
</dbReference>
<accession>A0A0W8G603</accession>